<dbReference type="RefSeq" id="WP_190240058.1">
    <property type="nucleotide sequence ID" value="NZ_QFGA01000001.1"/>
</dbReference>
<organism evidence="2 3">
    <name type="scientific">Pelotomaculum schinkii</name>
    <dbReference type="NCBI Taxonomy" id="78350"/>
    <lineage>
        <taxon>Bacteria</taxon>
        <taxon>Bacillati</taxon>
        <taxon>Bacillota</taxon>
        <taxon>Clostridia</taxon>
        <taxon>Eubacteriales</taxon>
        <taxon>Desulfotomaculaceae</taxon>
        <taxon>Pelotomaculum</taxon>
    </lineage>
</organism>
<keyword evidence="3" id="KW-1185">Reference proteome</keyword>
<dbReference type="EMBL" id="QFGA01000001">
    <property type="protein sequence ID" value="TEB08445.1"/>
    <property type="molecule type" value="Genomic_DNA"/>
</dbReference>
<evidence type="ECO:0000256" key="1">
    <source>
        <dbReference type="SAM" id="SignalP"/>
    </source>
</evidence>
<dbReference type="Proteomes" id="UP000298324">
    <property type="component" value="Unassembled WGS sequence"/>
</dbReference>
<evidence type="ECO:0000313" key="2">
    <source>
        <dbReference type="EMBL" id="TEB08445.1"/>
    </source>
</evidence>
<evidence type="ECO:0008006" key="4">
    <source>
        <dbReference type="Google" id="ProtNLM"/>
    </source>
</evidence>
<evidence type="ECO:0000313" key="3">
    <source>
        <dbReference type="Proteomes" id="UP000298324"/>
    </source>
</evidence>
<sequence length="239" mass="26723">MTYTRCIRSCLVLLVFLLLFAAWVNPSGAAQDGQGNILIFWTENDRLKAVTLMTAQGRGNPVGIVAIPVYIRINEGEHHLTISETYARVGREGLTCRLEQLFQTPIGSYLAVDQSTLEKASCIFGPIIMEGRTTSLAEVFEGSYTEGEIEPQSEIRALAARLVEPKALIKAPQVMMILTTEVRTNLGYRSIWNIYRMVELQGPGVIHKRALTGRDFYVGNRKYRDVAPEAWARTLNDVT</sequence>
<protein>
    <recommendedName>
        <fullName evidence="4">Transcriptional regulator</fullName>
    </recommendedName>
</protein>
<feature type="signal peptide" evidence="1">
    <location>
        <begin position="1"/>
        <end position="29"/>
    </location>
</feature>
<comment type="caution">
    <text evidence="2">The sequence shown here is derived from an EMBL/GenBank/DDBJ whole genome shotgun (WGS) entry which is preliminary data.</text>
</comment>
<proteinExistence type="predicted"/>
<gene>
    <name evidence="2" type="ORF">Psch_02008</name>
</gene>
<keyword evidence="1" id="KW-0732">Signal</keyword>
<dbReference type="AlphaFoldDB" id="A0A4Y7RHG0"/>
<accession>A0A4Y7RHG0</accession>
<name>A0A4Y7RHG0_9FIRM</name>
<feature type="chain" id="PRO_5021184596" description="Transcriptional regulator" evidence="1">
    <location>
        <begin position="30"/>
        <end position="239"/>
    </location>
</feature>
<reference evidence="2 3" key="1">
    <citation type="journal article" date="2018" name="Environ. Microbiol.">
        <title>Novel energy conservation strategies and behaviour of Pelotomaculum schinkii driving syntrophic propionate catabolism.</title>
        <authorList>
            <person name="Hidalgo-Ahumada C.A.P."/>
            <person name="Nobu M.K."/>
            <person name="Narihiro T."/>
            <person name="Tamaki H."/>
            <person name="Liu W.T."/>
            <person name="Kamagata Y."/>
            <person name="Stams A.J.M."/>
            <person name="Imachi H."/>
            <person name="Sousa D.Z."/>
        </authorList>
    </citation>
    <scope>NUCLEOTIDE SEQUENCE [LARGE SCALE GENOMIC DNA]</scope>
    <source>
        <strain evidence="2 3">HH</strain>
    </source>
</reference>